<keyword evidence="3" id="KW-1185">Reference proteome</keyword>
<name>A0A8S4QE80_9NEOP</name>
<dbReference type="EMBL" id="CAKXAJ010000548">
    <property type="protein sequence ID" value="CAH2207543.1"/>
    <property type="molecule type" value="Genomic_DNA"/>
</dbReference>
<accession>A0A8S4QE80</accession>
<proteinExistence type="predicted"/>
<gene>
    <name evidence="2" type="primary">jg278</name>
    <name evidence="2" type="ORF">PAEG_LOCUS164</name>
</gene>
<evidence type="ECO:0000256" key="1">
    <source>
        <dbReference type="SAM" id="MobiDB-lite"/>
    </source>
</evidence>
<feature type="region of interest" description="Disordered" evidence="1">
    <location>
        <begin position="1"/>
        <end position="23"/>
    </location>
</feature>
<feature type="non-terminal residue" evidence="2">
    <location>
        <position position="1"/>
    </location>
</feature>
<dbReference type="Proteomes" id="UP000838756">
    <property type="component" value="Unassembled WGS sequence"/>
</dbReference>
<comment type="caution">
    <text evidence="2">The sequence shown here is derived from an EMBL/GenBank/DDBJ whole genome shotgun (WGS) entry which is preliminary data.</text>
</comment>
<protein>
    <submittedName>
        <fullName evidence="2">Jg278 protein</fullName>
    </submittedName>
</protein>
<reference evidence="2" key="1">
    <citation type="submission" date="2022-03" db="EMBL/GenBank/DDBJ databases">
        <authorList>
            <person name="Lindestad O."/>
        </authorList>
    </citation>
    <scope>NUCLEOTIDE SEQUENCE</scope>
</reference>
<organism evidence="2 3">
    <name type="scientific">Pararge aegeria aegeria</name>
    <dbReference type="NCBI Taxonomy" id="348720"/>
    <lineage>
        <taxon>Eukaryota</taxon>
        <taxon>Metazoa</taxon>
        <taxon>Ecdysozoa</taxon>
        <taxon>Arthropoda</taxon>
        <taxon>Hexapoda</taxon>
        <taxon>Insecta</taxon>
        <taxon>Pterygota</taxon>
        <taxon>Neoptera</taxon>
        <taxon>Endopterygota</taxon>
        <taxon>Lepidoptera</taxon>
        <taxon>Glossata</taxon>
        <taxon>Ditrysia</taxon>
        <taxon>Papilionoidea</taxon>
        <taxon>Nymphalidae</taxon>
        <taxon>Satyrinae</taxon>
        <taxon>Satyrini</taxon>
        <taxon>Parargina</taxon>
        <taxon>Pararge</taxon>
    </lineage>
</organism>
<dbReference type="AlphaFoldDB" id="A0A8S4QE80"/>
<sequence>QVEVDGSHATRQPRKVEYPSNSLVSTRWTKKKGSATKTLGRRAETYSWSTMEKGGTGSLELARAGGGLCREAHRAKGLDLMIK</sequence>
<evidence type="ECO:0000313" key="3">
    <source>
        <dbReference type="Proteomes" id="UP000838756"/>
    </source>
</evidence>
<evidence type="ECO:0000313" key="2">
    <source>
        <dbReference type="EMBL" id="CAH2207543.1"/>
    </source>
</evidence>